<dbReference type="Proteomes" id="UP000576550">
    <property type="component" value="Unassembled WGS sequence"/>
</dbReference>
<dbReference type="CDD" id="cd01310">
    <property type="entry name" value="TatD_DNAse"/>
    <property type="match status" value="1"/>
</dbReference>
<protein>
    <submittedName>
        <fullName evidence="2">TatD family hydrolase</fullName>
    </submittedName>
</protein>
<feature type="binding site" evidence="1">
    <location>
        <position position="149"/>
    </location>
    <ligand>
        <name>a divalent metal cation</name>
        <dbReference type="ChEBI" id="CHEBI:60240"/>
        <label>2</label>
    </ligand>
</feature>
<dbReference type="Pfam" id="PF01026">
    <property type="entry name" value="TatD_DNase"/>
    <property type="match status" value="1"/>
</dbReference>
<dbReference type="EMBL" id="DUTP01000003">
    <property type="protein sequence ID" value="HHX99492.1"/>
    <property type="molecule type" value="Genomic_DNA"/>
</dbReference>
<evidence type="ECO:0000313" key="2">
    <source>
        <dbReference type="EMBL" id="HHX99492.1"/>
    </source>
</evidence>
<feature type="binding site" evidence="1">
    <location>
        <position position="102"/>
    </location>
    <ligand>
        <name>a divalent metal cation</name>
        <dbReference type="ChEBI" id="CHEBI:60240"/>
        <label>1</label>
    </ligand>
</feature>
<dbReference type="PANTHER" id="PTHR46124">
    <property type="entry name" value="D-AMINOACYL-TRNA DEACYLASE"/>
    <property type="match status" value="1"/>
</dbReference>
<feature type="binding site" evidence="1">
    <location>
        <position position="180"/>
    </location>
    <ligand>
        <name>a divalent metal cation</name>
        <dbReference type="ChEBI" id="CHEBI:60240"/>
        <label>2</label>
    </ligand>
</feature>
<dbReference type="PIRSF" id="PIRSF005902">
    <property type="entry name" value="DNase_TatD"/>
    <property type="match status" value="1"/>
</dbReference>
<dbReference type="GO" id="GO:0046872">
    <property type="term" value="F:metal ion binding"/>
    <property type="evidence" value="ECO:0007669"/>
    <property type="project" value="UniProtKB-KW"/>
</dbReference>
<proteinExistence type="predicted"/>
<dbReference type="Gene3D" id="3.20.20.140">
    <property type="entry name" value="Metal-dependent hydrolases"/>
    <property type="match status" value="1"/>
</dbReference>
<reference evidence="2 3" key="1">
    <citation type="journal article" date="2020" name="Biotechnol. Biofuels">
        <title>New insights from the biogas microbiome by comprehensive genome-resolved metagenomics of nearly 1600 species originating from multiple anaerobic digesters.</title>
        <authorList>
            <person name="Campanaro S."/>
            <person name="Treu L."/>
            <person name="Rodriguez-R L.M."/>
            <person name="Kovalovszki A."/>
            <person name="Ziels R.M."/>
            <person name="Maus I."/>
            <person name="Zhu X."/>
            <person name="Kougias P.G."/>
            <person name="Basile A."/>
            <person name="Luo G."/>
            <person name="Schluter A."/>
            <person name="Konstantinidis K.T."/>
            <person name="Angelidaki I."/>
        </authorList>
    </citation>
    <scope>NUCLEOTIDE SEQUENCE [LARGE SCALE GENOMIC DNA]</scope>
    <source>
        <strain evidence="2">AS05jafATM_89</strain>
    </source>
</reference>
<sequence>MEPLKSNSDEVIHRFIQEGGKHILTQGTDIVDFDDNFQLAKKYNMGGKDIIQVAIGLHPTYFEETFILNNITEQIYEKSQKEIEKFKEIFEKRKKDISAIGECGLDYYQFSLNQTYSEDIKEQLKEVQKLMLKEEIELALANKLPMSIHSRDPMGESESTKDILRILAQEGRGLVTGSFHSYTGDIKYLEDILALGFHIGFNAIITYKSGESVREILKKTPLDRILFETDGPFLPPQSVRKNKKIRNKFAQPSDIKEIMEVAAEVKNISFEKLQEITDENYQRVFL</sequence>
<evidence type="ECO:0000256" key="1">
    <source>
        <dbReference type="PIRSR" id="PIRSR005902-1"/>
    </source>
</evidence>
<dbReference type="SUPFAM" id="SSF51556">
    <property type="entry name" value="Metallo-dependent hydrolases"/>
    <property type="match status" value="1"/>
</dbReference>
<gene>
    <name evidence="2" type="ORF">GX533_02325</name>
</gene>
<name>A0A832QHI2_9BACT</name>
<comment type="caution">
    <text evidence="2">The sequence shown here is derived from an EMBL/GenBank/DDBJ whole genome shotgun (WGS) entry which is preliminary data.</text>
</comment>
<dbReference type="InterPro" id="IPR001130">
    <property type="entry name" value="TatD-like"/>
</dbReference>
<feature type="binding site" evidence="1">
    <location>
        <position position="230"/>
    </location>
    <ligand>
        <name>a divalent metal cation</name>
        <dbReference type="ChEBI" id="CHEBI:60240"/>
        <label>1</label>
    </ligand>
</feature>
<organism evidence="2 3">
    <name type="scientific">Candidatus Dojkabacteria bacterium</name>
    <dbReference type="NCBI Taxonomy" id="2099670"/>
    <lineage>
        <taxon>Bacteria</taxon>
        <taxon>Candidatus Dojkabacteria</taxon>
    </lineage>
</organism>
<dbReference type="PANTHER" id="PTHR46124:SF2">
    <property type="entry name" value="D-AMINOACYL-TRNA DEACYLASE"/>
    <property type="match status" value="1"/>
</dbReference>
<keyword evidence="2" id="KW-0378">Hydrolase</keyword>
<dbReference type="InterPro" id="IPR032466">
    <property type="entry name" value="Metal_Hydrolase"/>
</dbReference>
<evidence type="ECO:0000313" key="3">
    <source>
        <dbReference type="Proteomes" id="UP000576550"/>
    </source>
</evidence>
<accession>A0A832QHI2</accession>
<keyword evidence="1" id="KW-0479">Metal-binding</keyword>
<dbReference type="GO" id="GO:0016788">
    <property type="term" value="F:hydrolase activity, acting on ester bonds"/>
    <property type="evidence" value="ECO:0007669"/>
    <property type="project" value="InterPro"/>
</dbReference>
<dbReference type="AlphaFoldDB" id="A0A832QHI2"/>